<dbReference type="Proteomes" id="UP000029120">
    <property type="component" value="Chromosome 1"/>
</dbReference>
<dbReference type="InterPro" id="IPR025610">
    <property type="entry name" value="MYC/MYB_N"/>
</dbReference>
<dbReference type="Gramene" id="KFK42564">
    <property type="protein sequence ID" value="KFK42564"/>
    <property type="gene ID" value="AALP_AA1G011600"/>
</dbReference>
<dbReference type="SUPFAM" id="SSF47459">
    <property type="entry name" value="HLH, helix-loop-helix DNA-binding domain"/>
    <property type="match status" value="1"/>
</dbReference>
<evidence type="ECO:0000256" key="2">
    <source>
        <dbReference type="ARBA" id="ARBA00023015"/>
    </source>
</evidence>
<evidence type="ECO:0000256" key="5">
    <source>
        <dbReference type="ARBA" id="ARBA00023163"/>
    </source>
</evidence>
<dbReference type="Gene3D" id="4.10.280.10">
    <property type="entry name" value="Helix-loop-helix DNA-binding domain"/>
    <property type="match status" value="1"/>
</dbReference>
<dbReference type="OrthoDB" id="690068at2759"/>
<dbReference type="eggNOG" id="ENOG502QT7W">
    <property type="taxonomic scope" value="Eukaryota"/>
</dbReference>
<dbReference type="InterPro" id="IPR054502">
    <property type="entry name" value="bHLH-TF_ACT-like_plant"/>
</dbReference>
<sequence length="479" mass="54236">MSSIMADDVEASRNIRLREQLAVAVRSLQWSYAIFWSPSLIQNGGLEWGEGYYNGETKRRKNKSYEAESEYGVHRSKQLRNLYLCMLEGNTTHGHDDDDNNTSGNVMLSPDDLSDEEWYYLVCMSYVFSPAQCLPGKALANGETIWLCNAQHSESKLFTRSLLARSASIQTVVCFPYLGGVIELGVTDLIAEDHNLVQHIKECLLETSKSDSSEMKISEGNSKLEELKDEDLVYKKTLSNVVGFSANISKRKDLDSSDSGSSFLRWKSSSLPSNKNHQKKMHSNVLWKILHDVPLMHSADAKQTETTGLNQCVSMDHDDDSSDNKEKEKFSVLKSMVPTVNEVDKESILSNTIKYLQELEARVEELESRITQPTIKENIISEIIEESSETEQGMVRDERNVRVKLKESEVLIEVRCLYRDYIVADIMEAMSNLNMDAFSIRSSNEDGFLLLNLKAKFRGAVVTSVGMIKRELKRVTCDI</sequence>
<evidence type="ECO:0000256" key="6">
    <source>
        <dbReference type="ARBA" id="ARBA00023242"/>
    </source>
</evidence>
<dbReference type="EMBL" id="CM002869">
    <property type="protein sequence ID" value="KFK42564.1"/>
    <property type="molecule type" value="Genomic_DNA"/>
</dbReference>
<organism evidence="9 10">
    <name type="scientific">Arabis alpina</name>
    <name type="common">Alpine rock-cress</name>
    <dbReference type="NCBI Taxonomy" id="50452"/>
    <lineage>
        <taxon>Eukaryota</taxon>
        <taxon>Viridiplantae</taxon>
        <taxon>Streptophyta</taxon>
        <taxon>Embryophyta</taxon>
        <taxon>Tracheophyta</taxon>
        <taxon>Spermatophyta</taxon>
        <taxon>Magnoliopsida</taxon>
        <taxon>eudicotyledons</taxon>
        <taxon>Gunneridae</taxon>
        <taxon>Pentapetalae</taxon>
        <taxon>rosids</taxon>
        <taxon>malvids</taxon>
        <taxon>Brassicales</taxon>
        <taxon>Brassicaceae</taxon>
        <taxon>Arabideae</taxon>
        <taxon>Arabis</taxon>
    </lineage>
</organism>
<proteinExistence type="predicted"/>
<dbReference type="GO" id="GO:0080090">
    <property type="term" value="P:regulation of primary metabolic process"/>
    <property type="evidence" value="ECO:0007669"/>
    <property type="project" value="UniProtKB-ARBA"/>
</dbReference>
<dbReference type="Pfam" id="PF22754">
    <property type="entry name" value="bHLH-TF_ACT-like_plant"/>
    <property type="match status" value="1"/>
</dbReference>
<evidence type="ECO:0000256" key="7">
    <source>
        <dbReference type="SAM" id="Coils"/>
    </source>
</evidence>
<evidence type="ECO:0000256" key="4">
    <source>
        <dbReference type="ARBA" id="ARBA00023159"/>
    </source>
</evidence>
<keyword evidence="4" id="KW-0010">Activator</keyword>
<feature type="domain" description="BHLH" evidence="8">
    <location>
        <begin position="310"/>
        <end position="359"/>
    </location>
</feature>
<feature type="coiled-coil region" evidence="7">
    <location>
        <begin position="349"/>
        <end position="376"/>
    </location>
</feature>
<keyword evidence="6" id="KW-0539">Nucleus</keyword>
<keyword evidence="3" id="KW-0238">DNA-binding</keyword>
<gene>
    <name evidence="9" type="ordered locus">AALP_Aa1g011600</name>
</gene>
<reference evidence="10" key="1">
    <citation type="journal article" date="2015" name="Nat. Plants">
        <title>Genome expansion of Arabis alpina linked with retrotransposition and reduced symmetric DNA methylation.</title>
        <authorList>
            <person name="Willing E.M."/>
            <person name="Rawat V."/>
            <person name="Mandakova T."/>
            <person name="Maumus F."/>
            <person name="James G.V."/>
            <person name="Nordstroem K.J."/>
            <person name="Becker C."/>
            <person name="Warthmann N."/>
            <person name="Chica C."/>
            <person name="Szarzynska B."/>
            <person name="Zytnicki M."/>
            <person name="Albani M.C."/>
            <person name="Kiefer C."/>
            <person name="Bergonzi S."/>
            <person name="Castaings L."/>
            <person name="Mateos J.L."/>
            <person name="Berns M.C."/>
            <person name="Bujdoso N."/>
            <person name="Piofczyk T."/>
            <person name="de Lorenzo L."/>
            <person name="Barrero-Sicilia C."/>
            <person name="Mateos I."/>
            <person name="Piednoel M."/>
            <person name="Hagmann J."/>
            <person name="Chen-Min-Tao R."/>
            <person name="Iglesias-Fernandez R."/>
            <person name="Schuster S.C."/>
            <person name="Alonso-Blanco C."/>
            <person name="Roudier F."/>
            <person name="Carbonero P."/>
            <person name="Paz-Ares J."/>
            <person name="Davis S.J."/>
            <person name="Pecinka A."/>
            <person name="Quesneville H."/>
            <person name="Colot V."/>
            <person name="Lysak M.A."/>
            <person name="Weigel D."/>
            <person name="Coupland G."/>
            <person name="Schneeberger K."/>
        </authorList>
    </citation>
    <scope>NUCLEOTIDE SEQUENCE [LARGE SCALE GENOMIC DNA]</scope>
    <source>
        <strain evidence="10">cv. Pajares</strain>
    </source>
</reference>
<keyword evidence="2" id="KW-0805">Transcription regulation</keyword>
<dbReference type="Pfam" id="PF14215">
    <property type="entry name" value="bHLH-MYC_N"/>
    <property type="match status" value="1"/>
</dbReference>
<dbReference type="GO" id="GO:0005634">
    <property type="term" value="C:nucleus"/>
    <property type="evidence" value="ECO:0007669"/>
    <property type="project" value="UniProtKB-SubCell"/>
</dbReference>
<comment type="subcellular location">
    <subcellularLocation>
        <location evidence="1">Nucleus</location>
    </subcellularLocation>
</comment>
<dbReference type="InterPro" id="IPR011598">
    <property type="entry name" value="bHLH_dom"/>
</dbReference>
<evidence type="ECO:0000313" key="10">
    <source>
        <dbReference type="Proteomes" id="UP000029120"/>
    </source>
</evidence>
<keyword evidence="10" id="KW-1185">Reference proteome</keyword>
<dbReference type="PANTHER" id="PTHR46266">
    <property type="entry name" value="TRANSCRIPTION FACTOR TT8"/>
    <property type="match status" value="1"/>
</dbReference>
<evidence type="ECO:0000256" key="1">
    <source>
        <dbReference type="ARBA" id="ARBA00004123"/>
    </source>
</evidence>
<dbReference type="InterPro" id="IPR036638">
    <property type="entry name" value="HLH_DNA-bd_sf"/>
</dbReference>
<protein>
    <recommendedName>
        <fullName evidence="8">BHLH domain-containing protein</fullName>
    </recommendedName>
</protein>
<keyword evidence="5" id="KW-0804">Transcription</keyword>
<keyword evidence="7" id="KW-0175">Coiled coil</keyword>
<evidence type="ECO:0000256" key="3">
    <source>
        <dbReference type="ARBA" id="ARBA00023125"/>
    </source>
</evidence>
<accession>A0A087HKB2</accession>
<evidence type="ECO:0000313" key="9">
    <source>
        <dbReference type="EMBL" id="KFK42564.1"/>
    </source>
</evidence>
<name>A0A087HKB2_ARAAL</name>
<evidence type="ECO:0000259" key="8">
    <source>
        <dbReference type="PROSITE" id="PS50888"/>
    </source>
</evidence>
<dbReference type="PANTHER" id="PTHR46266:SF1">
    <property type="entry name" value="TRANSCRIPTION FACTOR MYC1"/>
    <property type="match status" value="1"/>
</dbReference>
<dbReference type="GO" id="GO:0046983">
    <property type="term" value="F:protein dimerization activity"/>
    <property type="evidence" value="ECO:0007669"/>
    <property type="project" value="InterPro"/>
</dbReference>
<dbReference type="PROSITE" id="PS50888">
    <property type="entry name" value="BHLH"/>
    <property type="match status" value="1"/>
</dbReference>
<dbReference type="AlphaFoldDB" id="A0A087HKB2"/>